<reference evidence="1" key="1">
    <citation type="submission" date="2018-06" db="EMBL/GenBank/DDBJ databases">
        <authorList>
            <person name="Zhirakovskaya E."/>
        </authorList>
    </citation>
    <scope>NUCLEOTIDE SEQUENCE</scope>
</reference>
<protein>
    <submittedName>
        <fullName evidence="1">Uncharacterized protein</fullName>
    </submittedName>
</protein>
<gene>
    <name evidence="1" type="ORF">MNBD_ALPHA05-2108</name>
</gene>
<name>A0A3B0SDP2_9ZZZZ</name>
<evidence type="ECO:0000313" key="1">
    <source>
        <dbReference type="EMBL" id="VAW02173.1"/>
    </source>
</evidence>
<proteinExistence type="predicted"/>
<dbReference type="EMBL" id="UOEH01000357">
    <property type="protein sequence ID" value="VAW02173.1"/>
    <property type="molecule type" value="Genomic_DNA"/>
</dbReference>
<organism evidence="1">
    <name type="scientific">hydrothermal vent metagenome</name>
    <dbReference type="NCBI Taxonomy" id="652676"/>
    <lineage>
        <taxon>unclassified sequences</taxon>
        <taxon>metagenomes</taxon>
        <taxon>ecological metagenomes</taxon>
    </lineage>
</organism>
<dbReference type="AlphaFoldDB" id="A0A3B0SDP2"/>
<accession>A0A3B0SDP2</accession>
<sequence>MTFITRLIRSAAMLVAATAIIAAPPAAAQIGGIVNQAKKRAEREARDAAETAVAKAIFPLEQNSADLRRMSFFMDRYTPLSYGDNSALERTSTGGYKLQPGSYKFHQQSYCLKAGSYGKPGGNGYMTGKLSGKLGPYLRTILANAYQHSDIPRNDIQWLIWGIISGVNTTDMKPNVQRAAAELLSPSQIAALNGPDAFVPAQLSSRAMRKMPRAVRKSYEAHQRMRRAAARPDVSFEDLERIAVFDGVAPSTDNDVPKNRWSWHPDGYFIRFDSTGYSRSITEIVVPEQATIIRDAIGRITEMRFANGDSSIVTYASDEPITSRKFRNMAAFPIARVEIHSRNPATGEMRVAAVDDKGHIFLSERSLRHAAITPRFRTASLIPAIPSMGLWQSPIRVIDLEAIREARENAEYIQERIDRATRPPGPEDIDDFLDMGHYSDGIEAAFGGPAAGFEWLIDHYERQNRALAYATVLIEGLGEDAPDEPSSGIPPMWDPSAEAALPTSESYAQMLGLSGSTY</sequence>